<dbReference type="CDD" id="cd07067">
    <property type="entry name" value="HP_PGM_like"/>
    <property type="match status" value="1"/>
</dbReference>
<dbReference type="PANTHER" id="PTHR48100">
    <property type="entry name" value="BROAD-SPECIFICITY PHOSPHATASE YOR283W-RELATED"/>
    <property type="match status" value="1"/>
</dbReference>
<proteinExistence type="predicted"/>
<organism evidence="1 2">
    <name type="scientific">Microbacterium horticulturae</name>
    <dbReference type="NCBI Taxonomy" id="3028316"/>
    <lineage>
        <taxon>Bacteria</taxon>
        <taxon>Bacillati</taxon>
        <taxon>Actinomycetota</taxon>
        <taxon>Actinomycetes</taxon>
        <taxon>Micrococcales</taxon>
        <taxon>Microbacteriaceae</taxon>
        <taxon>Microbacterium</taxon>
    </lineage>
</organism>
<evidence type="ECO:0000313" key="2">
    <source>
        <dbReference type="Proteomes" id="UP001214553"/>
    </source>
</evidence>
<dbReference type="InterPro" id="IPR029033">
    <property type="entry name" value="His_PPase_superfam"/>
</dbReference>
<protein>
    <submittedName>
        <fullName evidence="1">Histidine phosphatase family protein</fullName>
    </submittedName>
</protein>
<reference evidence="1 2" key="1">
    <citation type="submission" date="2023-03" db="EMBL/GenBank/DDBJ databases">
        <title>Genome sequence of Microbacterium sp. KACC 23027.</title>
        <authorList>
            <person name="Kim S."/>
            <person name="Heo J."/>
            <person name="Kwon S.-W."/>
        </authorList>
    </citation>
    <scope>NUCLEOTIDE SEQUENCE [LARGE SCALE GENOMIC DNA]</scope>
    <source>
        <strain evidence="1 2">KACC 23027</strain>
    </source>
</reference>
<dbReference type="InterPro" id="IPR050275">
    <property type="entry name" value="PGM_Phosphatase"/>
</dbReference>
<accession>A0ABY8C5W5</accession>
<dbReference type="PANTHER" id="PTHR48100:SF1">
    <property type="entry name" value="HISTIDINE PHOSPHATASE FAMILY PROTEIN-RELATED"/>
    <property type="match status" value="1"/>
</dbReference>
<dbReference type="RefSeq" id="WP_275279838.1">
    <property type="nucleotide sequence ID" value="NZ_CP119108.1"/>
</dbReference>
<dbReference type="Pfam" id="PF00300">
    <property type="entry name" value="His_Phos_1"/>
    <property type="match status" value="1"/>
</dbReference>
<dbReference type="SUPFAM" id="SSF53254">
    <property type="entry name" value="Phosphoglycerate mutase-like"/>
    <property type="match status" value="1"/>
</dbReference>
<dbReference type="Gene3D" id="3.40.50.1240">
    <property type="entry name" value="Phosphoglycerate mutase-like"/>
    <property type="match status" value="1"/>
</dbReference>
<dbReference type="EMBL" id="CP119108">
    <property type="protein sequence ID" value="WEG10471.1"/>
    <property type="molecule type" value="Genomic_DNA"/>
</dbReference>
<dbReference type="Proteomes" id="UP001214553">
    <property type="component" value="Chromosome"/>
</dbReference>
<dbReference type="InterPro" id="IPR013078">
    <property type="entry name" value="His_Pase_superF_clade-1"/>
</dbReference>
<evidence type="ECO:0000313" key="1">
    <source>
        <dbReference type="EMBL" id="WEG10471.1"/>
    </source>
</evidence>
<dbReference type="PIRSF" id="PIRSF000709">
    <property type="entry name" value="6PFK_2-Ptase"/>
    <property type="match status" value="1"/>
</dbReference>
<gene>
    <name evidence="1" type="ORF">PU630_08015</name>
</gene>
<name>A0ABY8C5W5_9MICO</name>
<dbReference type="SMART" id="SM00855">
    <property type="entry name" value="PGAM"/>
    <property type="match status" value="1"/>
</dbReference>
<sequence length="187" mass="20091">MTATVYLVRHGRTTLNAQDRLRGLSDPPLDDVGVAQAEAVAAVLATADVATVYSSPLQRAVRTAQTIAARFDLSARPDPRFNDRDYGPWTGHERRAVIEEFGSVDAAPGVEATADVVARVRPALDSVLQDDRAVVIVSHDAVIKPLIAGFTDGEEPVIPTGSWSELHWDHGGWRVIVAGRVPMPIAP</sequence>
<keyword evidence="2" id="KW-1185">Reference proteome</keyword>